<accession>A0A8S1K7Z8</accession>
<name>A0A8S1K7Z8_PARPR</name>
<keyword evidence="3" id="KW-1185">Reference proteome</keyword>
<keyword evidence="1" id="KW-0732">Signal</keyword>
<dbReference type="Proteomes" id="UP000688137">
    <property type="component" value="Unassembled WGS sequence"/>
</dbReference>
<dbReference type="AlphaFoldDB" id="A0A8S1K7Z8"/>
<dbReference type="EMBL" id="CAJJDM010000011">
    <property type="protein sequence ID" value="CAD8049915.1"/>
    <property type="molecule type" value="Genomic_DNA"/>
</dbReference>
<feature type="chain" id="PRO_5035923135" evidence="1">
    <location>
        <begin position="18"/>
        <end position="713"/>
    </location>
</feature>
<organism evidence="2 3">
    <name type="scientific">Paramecium primaurelia</name>
    <dbReference type="NCBI Taxonomy" id="5886"/>
    <lineage>
        <taxon>Eukaryota</taxon>
        <taxon>Sar</taxon>
        <taxon>Alveolata</taxon>
        <taxon>Ciliophora</taxon>
        <taxon>Intramacronucleata</taxon>
        <taxon>Oligohymenophorea</taxon>
        <taxon>Peniculida</taxon>
        <taxon>Parameciidae</taxon>
        <taxon>Paramecium</taxon>
    </lineage>
</organism>
<proteinExistence type="predicted"/>
<sequence>MKMFLILMIAIIQLTYGDQCSEVSDIGLCLKTSNFCYIVEANVPYLSANNPIEGVVLDQVNDRCMSLNYFTRCDQLITKESCKLGSCLWDPINVECYEWDQAPCQSYSKQICQWNSQCELVNITQTLDLITNYTLMNNVDNLQRDGRAIGTWLYEFGQIIQILDKQQYQETYIFTKCQLKNLCELIQITDVSSGIALCHESELGCYFDAQYKMCRTISHKTNCADIKWTSRCESGAAPCIWLGVKCVQYNDPDVPCSFLSTTTCLNNEKCYLEGANCKSYLRCSDFKTKETCDNDHGFKCYFDDYENKCKLLTTNVPCKKRGQNNCEWLGTCEKIDNKCQIKLPDYICQSYSQLDCETDIAPSQCYWDDNLQICKYEFAYDCSSQTSIDCDKTGNCYNDKVLNQCTVIQPNTKCELLGQISCLKKINQTKNLCQWSTTRNLCISIFDFACEDLTIEFCSYREKCFKTGNMCKTRKQCQDNIQIVDCWDEQSQFCYFNFDQQICTRVTTYSPCEQIFRQASCNQAICAWYNGQCQKLENVSCSELTIQNCKYSSQCQYYNSECIPLDQCGLNNENQDACELDPHHCIYNSETKKCSQIDGLSDCTSIVGADNCNYGACVLQPGLNKKLQCVEYEHSDCSYLKQEYCNFGQCTWNVTQCVSYPYKVQNTTIIIDNSNATNTSSPTNDTVNNDNKTTSSSYDHGILFISILAFFIE</sequence>
<feature type="signal peptide" evidence="1">
    <location>
        <begin position="1"/>
        <end position="17"/>
    </location>
</feature>
<protein>
    <submittedName>
        <fullName evidence="2">Uncharacterized protein</fullName>
    </submittedName>
</protein>
<evidence type="ECO:0000313" key="2">
    <source>
        <dbReference type="EMBL" id="CAD8049915.1"/>
    </source>
</evidence>
<dbReference type="OMA" id="INVECYE"/>
<reference evidence="2" key="1">
    <citation type="submission" date="2021-01" db="EMBL/GenBank/DDBJ databases">
        <authorList>
            <consortium name="Genoscope - CEA"/>
            <person name="William W."/>
        </authorList>
    </citation>
    <scope>NUCLEOTIDE SEQUENCE</scope>
</reference>
<comment type="caution">
    <text evidence="2">The sequence shown here is derived from an EMBL/GenBank/DDBJ whole genome shotgun (WGS) entry which is preliminary data.</text>
</comment>
<gene>
    <name evidence="2" type="ORF">PPRIM_AZ9-3.1.T0140228</name>
</gene>
<evidence type="ECO:0000256" key="1">
    <source>
        <dbReference type="SAM" id="SignalP"/>
    </source>
</evidence>
<evidence type="ECO:0000313" key="3">
    <source>
        <dbReference type="Proteomes" id="UP000688137"/>
    </source>
</evidence>